<dbReference type="InterPro" id="IPR001631">
    <property type="entry name" value="TopoI"/>
</dbReference>
<dbReference type="InterPro" id="IPR014711">
    <property type="entry name" value="TopoI_cat_a-hlx-sub_euk"/>
</dbReference>
<gene>
    <name evidence="13" type="ORF">BCR37DRAFT_403077</name>
</gene>
<keyword evidence="10" id="KW-0175">Coiled coil</keyword>
<dbReference type="OrthoDB" id="47179at2759"/>
<dbReference type="InterPro" id="IPR008336">
    <property type="entry name" value="TopoI_DNA-bd_euk"/>
</dbReference>
<dbReference type="InterPro" id="IPR051062">
    <property type="entry name" value="Topoisomerase_IB"/>
</dbReference>
<feature type="active site" description="O-(3'-phospho-DNA)-tyrosine intermediate" evidence="8">
    <location>
        <position position="829"/>
    </location>
</feature>
<evidence type="ECO:0000256" key="8">
    <source>
        <dbReference type="PROSITE-ProRule" id="PRU01382"/>
    </source>
</evidence>
<dbReference type="PROSITE" id="PS52038">
    <property type="entry name" value="TOPO_IB_2"/>
    <property type="match status" value="1"/>
</dbReference>
<dbReference type="FunFam" id="1.10.10.41:FF:000001">
    <property type="entry name" value="DNA topoisomerase I"/>
    <property type="match status" value="1"/>
</dbReference>
<evidence type="ECO:0000256" key="2">
    <source>
        <dbReference type="ARBA" id="ARBA00004123"/>
    </source>
</evidence>
<feature type="domain" description="DNA topoisomerase I eukaryotic-type" evidence="12">
    <location>
        <begin position="395"/>
        <end position="843"/>
    </location>
</feature>
<evidence type="ECO:0000256" key="4">
    <source>
        <dbReference type="ARBA" id="ARBA00023029"/>
    </source>
</evidence>
<dbReference type="PRINTS" id="PR00416">
    <property type="entry name" value="EUTPISMRASEI"/>
</dbReference>
<dbReference type="GO" id="GO:0003677">
    <property type="term" value="F:DNA binding"/>
    <property type="evidence" value="ECO:0007669"/>
    <property type="project" value="UniProtKB-UniRule"/>
</dbReference>
<dbReference type="GO" id="GO:0005730">
    <property type="term" value="C:nucleolus"/>
    <property type="evidence" value="ECO:0007669"/>
    <property type="project" value="TreeGrafter"/>
</dbReference>
<dbReference type="GO" id="GO:0006260">
    <property type="term" value="P:DNA replication"/>
    <property type="evidence" value="ECO:0007669"/>
    <property type="project" value="TreeGrafter"/>
</dbReference>
<sequence length="870" mass="99345">MPKAVLKPGTIANEAIPMEDSSKRKKSKIRLDSEDESDEEPLIKKPRMTTPALQTVKAPQGTGKAKVKNATLKREDSEDMPLAAALSSPIKKQPSKKSKDKPRPKAVKPDSSSSSEDEKPLVKVTQAKAETSSDSEATAKPKAKRKSKQTSKKPADSSDSEEDKPLKKAKKVKVKKTKVEAVEDDELFKSVATKTKAPKVEAKDTAKIAVKVDGKKAKSEHSDGDEDDDDDESEFRWWEQEKHDGSEKWQTLEHNGVVFPPPYQPLPPDVKMKYNGKQVTLTVEAEEVAGFFGALIETEHAKNETFCSNFFEDFRKVCKDSGMKAADIPTEFGKCDFRPMFEYFEARKEEKKAMGKDEKKRLKEEKDKFEEKYTHALVDGRKEKIGNFRVEPPGLFRGRGAHPKTGKLKTRLMPEQITINIGENVPVPAPPEGHKWAEVRHDKKVTWLATWNENINNNVKYVMMGAGSSFKGQSDLKKYEKARRLKACIHDIRKTYEAELTDKMMEVRQRATALYFIDRFALRAGNEKGEDEADTVGCCSLRLEHISLKLPNIVIFDFLGKDSIRYYNEVAVTPQVFKNLRIFKKSKTDQDMIFDRLNTGKLNKHLTNLMPELSAKVFRTYNASFTFQEQLNKLMDPEATIPDKVLAYNRANREVAVLCNHQRTVSKGHEASMEKIEDKVRELKYQKMRLRRMMVALDKSLAKKKPELLEYESDVDDEWIAEHHTVLYQREQERIRKKFERDNEKLEKEGSDIHPSSELETRLEAAEELKQMYAEEKKTGNVEPKASATVEKLEGQVAKLDERIAVAKTAAIDRDENKTTALGTSKINYIDPRLTFAWCAKYSVPVEKMFTKTLREKFKWAAETPADWEF</sequence>
<dbReference type="RefSeq" id="XP_040724307.1">
    <property type="nucleotide sequence ID" value="XM_040871967.1"/>
</dbReference>
<evidence type="ECO:0000256" key="9">
    <source>
        <dbReference type="RuleBase" id="RU365101"/>
    </source>
</evidence>
<dbReference type="Gene3D" id="1.10.132.10">
    <property type="match status" value="1"/>
</dbReference>
<keyword evidence="6 8" id="KW-0413">Isomerase</keyword>
<evidence type="ECO:0000313" key="14">
    <source>
        <dbReference type="Proteomes" id="UP000193685"/>
    </source>
</evidence>
<feature type="compositionally biased region" description="Basic and acidic residues" evidence="11">
    <location>
        <begin position="198"/>
        <end position="222"/>
    </location>
</feature>
<dbReference type="Gene3D" id="2.170.11.10">
    <property type="entry name" value="DNA Topoisomerase I, domain 2"/>
    <property type="match status" value="1"/>
</dbReference>
<dbReference type="Pfam" id="PF01028">
    <property type="entry name" value="Topoisom_I"/>
    <property type="match status" value="1"/>
</dbReference>
<evidence type="ECO:0000256" key="10">
    <source>
        <dbReference type="SAM" id="Coils"/>
    </source>
</evidence>
<organism evidence="13 14">
    <name type="scientific">Protomyces lactucae-debilis</name>
    <dbReference type="NCBI Taxonomy" id="2754530"/>
    <lineage>
        <taxon>Eukaryota</taxon>
        <taxon>Fungi</taxon>
        <taxon>Dikarya</taxon>
        <taxon>Ascomycota</taxon>
        <taxon>Taphrinomycotina</taxon>
        <taxon>Taphrinomycetes</taxon>
        <taxon>Taphrinales</taxon>
        <taxon>Protomycetaceae</taxon>
        <taxon>Protomyces</taxon>
    </lineage>
</organism>
<dbReference type="FunFam" id="3.90.15.10:FF:000003">
    <property type="entry name" value="DNA topoisomerase I"/>
    <property type="match status" value="1"/>
</dbReference>
<dbReference type="GO" id="GO:0003917">
    <property type="term" value="F:DNA topoisomerase type I (single strand cut, ATP-independent) activity"/>
    <property type="evidence" value="ECO:0007669"/>
    <property type="project" value="UniProtKB-UniRule"/>
</dbReference>
<evidence type="ECO:0000256" key="3">
    <source>
        <dbReference type="ARBA" id="ARBA00006645"/>
    </source>
</evidence>
<comment type="catalytic activity">
    <reaction evidence="1 8 9">
        <text>ATP-independent breakage of single-stranded DNA, followed by passage and rejoining.</text>
        <dbReference type="EC" id="5.6.2.1"/>
    </reaction>
</comment>
<dbReference type="GO" id="GO:0007059">
    <property type="term" value="P:chromosome segregation"/>
    <property type="evidence" value="ECO:0007669"/>
    <property type="project" value="TreeGrafter"/>
</dbReference>
<dbReference type="Pfam" id="PF02919">
    <property type="entry name" value="Topoisom_I_N"/>
    <property type="match status" value="1"/>
</dbReference>
<dbReference type="InterPro" id="IPR013030">
    <property type="entry name" value="DNA_topo_DNA_db_N_dom2"/>
</dbReference>
<dbReference type="GO" id="GO:0006265">
    <property type="term" value="P:DNA topological change"/>
    <property type="evidence" value="ECO:0007669"/>
    <property type="project" value="UniProtKB-UniRule"/>
</dbReference>
<feature type="region of interest" description="Disordered" evidence="11">
    <location>
        <begin position="1"/>
        <end position="179"/>
    </location>
</feature>
<comment type="function">
    <text evidence="9">Releases the supercoiling and torsional tension of DNA introduced during the DNA replication and transcription by transiently cleaving and rejoining one strand of the DNA duplex. Introduces a single-strand break via transesterification at the specific target site 5'-[CT]CCTTp site in duplex DNA. The scissile phosphodiester is attacked by the catalytic tyrosine of the enzyme, resulting in the formation of a DNA-(3'-phosphotyrosyl)-enzyme intermediate and the expulsion of a 5'-OH DNA strand. The free DNA strand then undergoes passage around the unbroken strand thus removing DNA supercoils. Finally, in the religation step, the DNA 5'-OH attacks the covalent intermediate to expel the active-site tyrosine and restore the DNA phosphodiester backbone.</text>
</comment>
<dbReference type="CDD" id="cd00659">
    <property type="entry name" value="Topo_IB_C"/>
    <property type="match status" value="1"/>
</dbReference>
<dbReference type="InterPro" id="IPR013500">
    <property type="entry name" value="TopoI_cat_euk"/>
</dbReference>
<dbReference type="SUPFAM" id="SSF56349">
    <property type="entry name" value="DNA breaking-rejoining enzymes"/>
    <property type="match status" value="1"/>
</dbReference>
<dbReference type="Gene3D" id="3.90.15.10">
    <property type="entry name" value="Topoisomerase I, Chain A, domain 3"/>
    <property type="match status" value="1"/>
</dbReference>
<dbReference type="EMBL" id="MCFI01000013">
    <property type="protein sequence ID" value="ORY80419.1"/>
    <property type="molecule type" value="Genomic_DNA"/>
</dbReference>
<dbReference type="InterPro" id="IPR011010">
    <property type="entry name" value="DNA_brk_join_enz"/>
</dbReference>
<evidence type="ECO:0000256" key="11">
    <source>
        <dbReference type="SAM" id="MobiDB-lite"/>
    </source>
</evidence>
<accession>A0A1Y2F947</accession>
<dbReference type="STRING" id="56484.A0A1Y2F947"/>
<feature type="coiled-coil region" evidence="10">
    <location>
        <begin position="345"/>
        <end position="379"/>
    </location>
</feature>
<proteinExistence type="inferred from homology"/>
<evidence type="ECO:0000256" key="5">
    <source>
        <dbReference type="ARBA" id="ARBA00023125"/>
    </source>
</evidence>
<feature type="compositionally biased region" description="Acidic residues" evidence="11">
    <location>
        <begin position="223"/>
        <end position="233"/>
    </location>
</feature>
<dbReference type="InterPro" id="IPR014727">
    <property type="entry name" value="TopoI_cat_a/b-sub_euk"/>
</dbReference>
<keyword evidence="7" id="KW-0539">Nucleus</keyword>
<dbReference type="PANTHER" id="PTHR10290:SF3">
    <property type="entry name" value="DNA TOPOISOMERASE 1"/>
    <property type="match status" value="1"/>
</dbReference>
<dbReference type="EC" id="5.6.2.1" evidence="9"/>
<dbReference type="GeneID" id="63788566"/>
<evidence type="ECO:0000256" key="6">
    <source>
        <dbReference type="ARBA" id="ARBA00023235"/>
    </source>
</evidence>
<protein>
    <recommendedName>
        <fullName evidence="9">DNA topoisomerase I</fullName>
        <ecNumber evidence="9">5.6.2.1</ecNumber>
    </recommendedName>
    <alternativeName>
        <fullName evidence="9">DNA topoisomerase 1</fullName>
    </alternativeName>
</protein>
<dbReference type="PANTHER" id="PTHR10290">
    <property type="entry name" value="DNA TOPOISOMERASE I"/>
    <property type="match status" value="1"/>
</dbReference>
<feature type="compositionally biased region" description="Basic residues" evidence="11">
    <location>
        <begin position="167"/>
        <end position="176"/>
    </location>
</feature>
<keyword evidence="4 8" id="KW-0799">Topoisomerase</keyword>
<dbReference type="Pfam" id="PF14370">
    <property type="entry name" value="Topo_C_assoc"/>
    <property type="match status" value="1"/>
</dbReference>
<dbReference type="GO" id="GO:0005694">
    <property type="term" value="C:chromosome"/>
    <property type="evidence" value="ECO:0007669"/>
    <property type="project" value="InterPro"/>
</dbReference>
<dbReference type="OMA" id="HRWKEVK"/>
<feature type="compositionally biased region" description="Basic residues" evidence="11">
    <location>
        <begin position="141"/>
        <end position="151"/>
    </location>
</feature>
<evidence type="ECO:0000256" key="1">
    <source>
        <dbReference type="ARBA" id="ARBA00000213"/>
    </source>
</evidence>
<evidence type="ECO:0000313" key="13">
    <source>
        <dbReference type="EMBL" id="ORY80419.1"/>
    </source>
</evidence>
<reference evidence="13 14" key="1">
    <citation type="submission" date="2016-07" db="EMBL/GenBank/DDBJ databases">
        <title>Pervasive Adenine N6-methylation of Active Genes in Fungi.</title>
        <authorList>
            <consortium name="DOE Joint Genome Institute"/>
            <person name="Mondo S.J."/>
            <person name="Dannebaum R.O."/>
            <person name="Kuo R.C."/>
            <person name="Labutti K."/>
            <person name="Haridas S."/>
            <person name="Kuo A."/>
            <person name="Salamov A."/>
            <person name="Ahrendt S.R."/>
            <person name="Lipzen A."/>
            <person name="Sullivan W."/>
            <person name="Andreopoulos W.B."/>
            <person name="Clum A."/>
            <person name="Lindquist E."/>
            <person name="Daum C."/>
            <person name="Ramamoorthy G.K."/>
            <person name="Gryganskyi A."/>
            <person name="Culley D."/>
            <person name="Magnuson J.K."/>
            <person name="James T.Y."/>
            <person name="O'Malley M.A."/>
            <person name="Stajich J.E."/>
            <person name="Spatafora J.W."/>
            <person name="Visel A."/>
            <person name="Grigoriev I.V."/>
        </authorList>
    </citation>
    <scope>NUCLEOTIDE SEQUENCE [LARGE SCALE GENOMIC DNA]</scope>
    <source>
        <strain evidence="13 14">12-1054</strain>
    </source>
</reference>
<name>A0A1Y2F947_PROLT</name>
<dbReference type="Gene3D" id="1.10.10.41">
    <property type="entry name" value="Yeast DNA topoisomerase - domain 1"/>
    <property type="match status" value="1"/>
</dbReference>
<dbReference type="InterPro" id="IPR036202">
    <property type="entry name" value="TopoI_DNA-bd_euk_N_sf"/>
</dbReference>
<evidence type="ECO:0000256" key="7">
    <source>
        <dbReference type="ARBA" id="ARBA00023242"/>
    </source>
</evidence>
<dbReference type="InterPro" id="IPR025834">
    <property type="entry name" value="TopoI_C_dom"/>
</dbReference>
<dbReference type="Proteomes" id="UP000193685">
    <property type="component" value="Unassembled WGS sequence"/>
</dbReference>
<dbReference type="InterPro" id="IPR018521">
    <property type="entry name" value="TopoIB_AS"/>
</dbReference>
<dbReference type="AlphaFoldDB" id="A0A1Y2F947"/>
<keyword evidence="5 8" id="KW-0238">DNA-binding</keyword>
<comment type="similarity">
    <text evidence="3 8 9">Belongs to the type IB topoisomerase family.</text>
</comment>
<feature type="region of interest" description="Disordered" evidence="11">
    <location>
        <begin position="194"/>
        <end position="233"/>
    </location>
</feature>
<dbReference type="PROSITE" id="PS00176">
    <property type="entry name" value="TOPO_IB_1"/>
    <property type="match status" value="1"/>
</dbReference>
<dbReference type="SUPFAM" id="SSF56741">
    <property type="entry name" value="Eukaryotic DNA topoisomerase I, N-terminal DNA-binding fragment"/>
    <property type="match status" value="1"/>
</dbReference>
<dbReference type="InterPro" id="IPR013499">
    <property type="entry name" value="TopoI_euk"/>
</dbReference>
<keyword evidence="14" id="KW-1185">Reference proteome</keyword>
<dbReference type="InterPro" id="IPR013034">
    <property type="entry name" value="DNA_topo_DNA_db_N_dom1"/>
</dbReference>
<comment type="caution">
    <text evidence="13">The sequence shown here is derived from an EMBL/GenBank/DDBJ whole genome shotgun (WGS) entry which is preliminary data.</text>
</comment>
<feature type="coiled-coil region" evidence="10">
    <location>
        <begin position="729"/>
        <end position="810"/>
    </location>
</feature>
<dbReference type="FunFam" id="2.170.11.10:FF:000001">
    <property type="entry name" value="DNA topoisomerase I"/>
    <property type="match status" value="1"/>
</dbReference>
<evidence type="ECO:0000259" key="12">
    <source>
        <dbReference type="SMART" id="SM00435"/>
    </source>
</evidence>
<dbReference type="SMART" id="SM00435">
    <property type="entry name" value="TOPEUc"/>
    <property type="match status" value="1"/>
</dbReference>
<comment type="subcellular location">
    <subcellularLocation>
        <location evidence="2">Nucleus</location>
    </subcellularLocation>
</comment>
<feature type="compositionally biased region" description="Basic residues" evidence="11">
    <location>
        <begin position="93"/>
        <end position="106"/>
    </location>
</feature>